<dbReference type="CDD" id="cd06464">
    <property type="entry name" value="ACD_sHsps-like"/>
    <property type="match status" value="1"/>
</dbReference>
<protein>
    <submittedName>
        <fullName evidence="4">Heat-shock protein</fullName>
    </submittedName>
</protein>
<name>A0A8J2TYU9_9MICO</name>
<keyword evidence="5" id="KW-1185">Reference proteome</keyword>
<comment type="similarity">
    <text evidence="1 2">Belongs to the small heat shock protein (HSP20) family.</text>
</comment>
<dbReference type="SUPFAM" id="SSF49764">
    <property type="entry name" value="HSP20-like chaperones"/>
    <property type="match status" value="1"/>
</dbReference>
<reference evidence="4" key="2">
    <citation type="submission" date="2020-09" db="EMBL/GenBank/DDBJ databases">
        <authorList>
            <person name="Sun Q."/>
            <person name="Zhou Y."/>
        </authorList>
    </citation>
    <scope>NUCLEOTIDE SEQUENCE</scope>
    <source>
        <strain evidence="4">CGMCC 1.12785</strain>
    </source>
</reference>
<proteinExistence type="inferred from homology"/>
<organism evidence="4 5">
    <name type="scientific">Sediminivirga luteola</name>
    <dbReference type="NCBI Taxonomy" id="1774748"/>
    <lineage>
        <taxon>Bacteria</taxon>
        <taxon>Bacillati</taxon>
        <taxon>Actinomycetota</taxon>
        <taxon>Actinomycetes</taxon>
        <taxon>Micrococcales</taxon>
        <taxon>Brevibacteriaceae</taxon>
        <taxon>Sediminivirga</taxon>
    </lineage>
</organism>
<reference evidence="4" key="1">
    <citation type="journal article" date="2014" name="Int. J. Syst. Evol. Microbiol.">
        <title>Complete genome sequence of Corynebacterium casei LMG S-19264T (=DSM 44701T), isolated from a smear-ripened cheese.</title>
        <authorList>
            <consortium name="US DOE Joint Genome Institute (JGI-PGF)"/>
            <person name="Walter F."/>
            <person name="Albersmeier A."/>
            <person name="Kalinowski J."/>
            <person name="Ruckert C."/>
        </authorList>
    </citation>
    <scope>NUCLEOTIDE SEQUENCE</scope>
    <source>
        <strain evidence="4">CGMCC 1.12785</strain>
    </source>
</reference>
<dbReference type="Pfam" id="PF00011">
    <property type="entry name" value="HSP20"/>
    <property type="match status" value="1"/>
</dbReference>
<dbReference type="InterPro" id="IPR031107">
    <property type="entry name" value="Small_HSP"/>
</dbReference>
<evidence type="ECO:0000313" key="4">
    <source>
        <dbReference type="EMBL" id="GGA16956.1"/>
    </source>
</evidence>
<evidence type="ECO:0000256" key="2">
    <source>
        <dbReference type="RuleBase" id="RU003616"/>
    </source>
</evidence>
<dbReference type="AlphaFoldDB" id="A0A8J2TYU9"/>
<feature type="domain" description="SHSP" evidence="3">
    <location>
        <begin position="40"/>
        <end position="151"/>
    </location>
</feature>
<gene>
    <name evidence="4" type="primary">hsp</name>
    <name evidence="4" type="ORF">GCM10011333_20040</name>
</gene>
<accession>A0A8J2TYU9</accession>
<dbReference type="PANTHER" id="PTHR11527">
    <property type="entry name" value="HEAT-SHOCK PROTEIN 20 FAMILY MEMBER"/>
    <property type="match status" value="1"/>
</dbReference>
<comment type="caution">
    <text evidence="4">The sequence shown here is derived from an EMBL/GenBank/DDBJ whole genome shotgun (WGS) entry which is preliminary data.</text>
</comment>
<evidence type="ECO:0000259" key="3">
    <source>
        <dbReference type="PROSITE" id="PS01031"/>
    </source>
</evidence>
<dbReference type="PROSITE" id="PS01031">
    <property type="entry name" value="SHSP"/>
    <property type="match status" value="1"/>
</dbReference>
<dbReference type="Proteomes" id="UP000616114">
    <property type="component" value="Unassembled WGS sequence"/>
</dbReference>
<dbReference type="InterPro" id="IPR002068">
    <property type="entry name" value="A-crystallin/Hsp20_dom"/>
</dbReference>
<sequence length="151" mass="17013">MALPVLRSNSTADRWDPFREFEDLYTQMGRLMDSAFGRVDQSTGGWSPLADVTETDDAYLVEVELPGVKRDDITIDLIGTDLVVAGELKEKERQGLLRHRTRRVGQFHYRVQLPDSVDADSVEAKLEEGVLSIRVPKTEIARPRRIAISSS</sequence>
<dbReference type="RefSeq" id="WP_005053543.1">
    <property type="nucleotide sequence ID" value="NZ_BMFY01000008.1"/>
</dbReference>
<evidence type="ECO:0000256" key="1">
    <source>
        <dbReference type="PROSITE-ProRule" id="PRU00285"/>
    </source>
</evidence>
<dbReference type="Gene3D" id="2.60.40.790">
    <property type="match status" value="1"/>
</dbReference>
<dbReference type="EMBL" id="BMFY01000008">
    <property type="protein sequence ID" value="GGA16956.1"/>
    <property type="molecule type" value="Genomic_DNA"/>
</dbReference>
<dbReference type="InterPro" id="IPR008978">
    <property type="entry name" value="HSP20-like_chaperone"/>
</dbReference>
<evidence type="ECO:0000313" key="5">
    <source>
        <dbReference type="Proteomes" id="UP000616114"/>
    </source>
</evidence>